<dbReference type="PANTHER" id="PTHR10127">
    <property type="entry name" value="DISCOIDIN, CUB, EGF, LAMININ , AND ZINC METALLOPROTEASE DOMAIN CONTAINING"/>
    <property type="match status" value="1"/>
</dbReference>
<evidence type="ECO:0000313" key="14">
    <source>
        <dbReference type="WBParaSite" id="nRc.2.0.1.t15331-RA"/>
    </source>
</evidence>
<dbReference type="PROSITE" id="PS00022">
    <property type="entry name" value="EGF_1"/>
    <property type="match status" value="1"/>
</dbReference>
<dbReference type="InterPro" id="IPR035914">
    <property type="entry name" value="Sperma_CUB_dom_sf"/>
</dbReference>
<dbReference type="GO" id="GO:0004222">
    <property type="term" value="F:metalloendopeptidase activity"/>
    <property type="evidence" value="ECO:0007669"/>
    <property type="project" value="InterPro"/>
</dbReference>
<dbReference type="PROSITE" id="PS01186">
    <property type="entry name" value="EGF_2"/>
    <property type="match status" value="1"/>
</dbReference>
<dbReference type="WBParaSite" id="nRc.2.0.1.t15331-RA">
    <property type="protein sequence ID" value="nRc.2.0.1.t15331-RA"/>
    <property type="gene ID" value="nRc.2.0.1.g15331"/>
</dbReference>
<sequence>HLRTQSHSIEQARIKELDTFVNQASAFSILTKPSAFQYTIGQRDRLSFNDVKLMNRIYCSDRCRTSTKCHNGGYQHPNHCNICLCPAGFTGAHCEQIDSEKVCGSSRIKLSQNRITRLTSPNYPRGYKTPIFCAWLIETENSNDRILLKFTNLMDLYCDIRKMTCLDYVEIRNSTDLSNTGMRFCCMNRPEYQILSESNKMLVLYNSFYRYGQGFDITVDSVRS</sequence>
<keyword evidence="7 8" id="KW-1015">Disulfide bond</keyword>
<feature type="disulfide bond" evidence="8">
    <location>
        <begin position="85"/>
        <end position="94"/>
    </location>
</feature>
<evidence type="ECO:0000256" key="6">
    <source>
        <dbReference type="ARBA" id="ARBA00023049"/>
    </source>
</evidence>
<dbReference type="InterPro" id="IPR000859">
    <property type="entry name" value="CUB_dom"/>
</dbReference>
<dbReference type="SMART" id="SM00042">
    <property type="entry name" value="CUB"/>
    <property type="match status" value="1"/>
</dbReference>
<dbReference type="InterPro" id="IPR024079">
    <property type="entry name" value="MetalloPept_cat_dom_sf"/>
</dbReference>
<dbReference type="GO" id="GO:0006508">
    <property type="term" value="P:proteolysis"/>
    <property type="evidence" value="ECO:0007669"/>
    <property type="project" value="UniProtKB-KW"/>
</dbReference>
<dbReference type="Gene3D" id="2.60.120.290">
    <property type="entry name" value="Spermadhesin, CUB domain"/>
    <property type="match status" value="1"/>
</dbReference>
<accession>A0A915IMY3</accession>
<feature type="domain" description="EGF-like" evidence="11">
    <location>
        <begin position="55"/>
        <end position="95"/>
    </location>
</feature>
<evidence type="ECO:0000256" key="7">
    <source>
        <dbReference type="ARBA" id="ARBA00023157"/>
    </source>
</evidence>
<feature type="domain" description="Peptidase M12A" evidence="12">
    <location>
        <begin position="1"/>
        <end position="60"/>
    </location>
</feature>
<keyword evidence="6" id="KW-0482">Metalloprotease</keyword>
<evidence type="ECO:0000256" key="2">
    <source>
        <dbReference type="ARBA" id="ARBA00022670"/>
    </source>
</evidence>
<evidence type="ECO:0000256" key="5">
    <source>
        <dbReference type="ARBA" id="ARBA00022833"/>
    </source>
</evidence>
<dbReference type="InterPro" id="IPR001506">
    <property type="entry name" value="Peptidase_M12A"/>
</dbReference>
<feature type="binding site" evidence="9">
    <location>
        <position position="1"/>
    </location>
    <ligand>
        <name>Zn(2+)</name>
        <dbReference type="ChEBI" id="CHEBI:29105"/>
        <note>catalytic</note>
    </ligand>
</feature>
<dbReference type="InterPro" id="IPR000742">
    <property type="entry name" value="EGF"/>
</dbReference>
<feature type="domain" description="CUB" evidence="10">
    <location>
        <begin position="103"/>
        <end position="222"/>
    </location>
</feature>
<comment type="caution">
    <text evidence="8">Lacks conserved residue(s) required for the propagation of feature annotation.</text>
</comment>
<dbReference type="CDD" id="cd00054">
    <property type="entry name" value="EGF_CA"/>
    <property type="match status" value="1"/>
</dbReference>
<evidence type="ECO:0000256" key="4">
    <source>
        <dbReference type="ARBA" id="ARBA00022801"/>
    </source>
</evidence>
<keyword evidence="5 9" id="KW-0862">Zinc</keyword>
<dbReference type="GO" id="GO:0008270">
    <property type="term" value="F:zinc ion binding"/>
    <property type="evidence" value="ECO:0007669"/>
    <property type="project" value="UniProtKB-UniRule"/>
</dbReference>
<dbReference type="PROSITE" id="PS50026">
    <property type="entry name" value="EGF_3"/>
    <property type="match status" value="1"/>
</dbReference>
<name>A0A915IMY3_ROMCU</name>
<protein>
    <submittedName>
        <fullName evidence="14">CUB domain-containing protein</fullName>
    </submittedName>
</protein>
<feature type="disulfide bond" evidence="8">
    <location>
        <begin position="59"/>
        <end position="69"/>
    </location>
</feature>
<dbReference type="Gene3D" id="3.40.390.10">
    <property type="entry name" value="Collagenase (Catalytic Domain)"/>
    <property type="match status" value="1"/>
</dbReference>
<dbReference type="Proteomes" id="UP000887565">
    <property type="component" value="Unplaced"/>
</dbReference>
<keyword evidence="2" id="KW-0645">Protease</keyword>
<evidence type="ECO:0000259" key="10">
    <source>
        <dbReference type="PROSITE" id="PS01180"/>
    </source>
</evidence>
<evidence type="ECO:0000259" key="11">
    <source>
        <dbReference type="PROSITE" id="PS50026"/>
    </source>
</evidence>
<keyword evidence="4" id="KW-0378">Hydrolase</keyword>
<evidence type="ECO:0000256" key="1">
    <source>
        <dbReference type="ARBA" id="ARBA00022536"/>
    </source>
</evidence>
<dbReference type="PANTHER" id="PTHR10127:SF813">
    <property type="entry name" value="ZINC METALLOPROTEINASE DPY-31"/>
    <property type="match status" value="1"/>
</dbReference>
<proteinExistence type="predicted"/>
<dbReference type="SUPFAM" id="SSF49854">
    <property type="entry name" value="Spermadhesin, CUB domain"/>
    <property type="match status" value="1"/>
</dbReference>
<comment type="cofactor">
    <cofactor evidence="9">
        <name>Zn(2+)</name>
        <dbReference type="ChEBI" id="CHEBI:29105"/>
    </cofactor>
    <text evidence="9">Binds 1 zinc ion per subunit.</text>
</comment>
<dbReference type="Pfam" id="PF00431">
    <property type="entry name" value="CUB"/>
    <property type="match status" value="1"/>
</dbReference>
<dbReference type="AlphaFoldDB" id="A0A915IMY3"/>
<dbReference type="CDD" id="cd00041">
    <property type="entry name" value="CUB"/>
    <property type="match status" value="1"/>
</dbReference>
<evidence type="ECO:0000313" key="13">
    <source>
        <dbReference type="Proteomes" id="UP000887565"/>
    </source>
</evidence>
<evidence type="ECO:0000259" key="12">
    <source>
        <dbReference type="PROSITE" id="PS51864"/>
    </source>
</evidence>
<keyword evidence="1 8" id="KW-0245">EGF-like domain</keyword>
<dbReference type="PROSITE" id="PS01180">
    <property type="entry name" value="CUB"/>
    <property type="match status" value="1"/>
</dbReference>
<dbReference type="OMA" id="TENSNDR"/>
<keyword evidence="3 9" id="KW-0479">Metal-binding</keyword>
<evidence type="ECO:0000256" key="8">
    <source>
        <dbReference type="PROSITE-ProRule" id="PRU00076"/>
    </source>
</evidence>
<reference evidence="14" key="1">
    <citation type="submission" date="2022-11" db="UniProtKB">
        <authorList>
            <consortium name="WormBaseParasite"/>
        </authorList>
    </citation>
    <scope>IDENTIFICATION</scope>
</reference>
<evidence type="ECO:0000256" key="9">
    <source>
        <dbReference type="PROSITE-ProRule" id="PRU01211"/>
    </source>
</evidence>
<organism evidence="13 14">
    <name type="scientific">Romanomermis culicivorax</name>
    <name type="common">Nematode worm</name>
    <dbReference type="NCBI Taxonomy" id="13658"/>
    <lineage>
        <taxon>Eukaryota</taxon>
        <taxon>Metazoa</taxon>
        <taxon>Ecdysozoa</taxon>
        <taxon>Nematoda</taxon>
        <taxon>Enoplea</taxon>
        <taxon>Dorylaimia</taxon>
        <taxon>Mermithida</taxon>
        <taxon>Mermithoidea</taxon>
        <taxon>Mermithidae</taxon>
        <taxon>Romanomermis</taxon>
    </lineage>
</organism>
<keyword evidence="13" id="KW-1185">Reference proteome</keyword>
<evidence type="ECO:0000256" key="3">
    <source>
        <dbReference type="ARBA" id="ARBA00022723"/>
    </source>
</evidence>
<dbReference type="PROSITE" id="PS51864">
    <property type="entry name" value="ASTACIN"/>
    <property type="match status" value="1"/>
</dbReference>